<dbReference type="AlphaFoldDB" id="A0A317PTX8"/>
<dbReference type="EC" id="3.6.5.-" evidence="4"/>
<dbReference type="EMBL" id="QGTS01000013">
    <property type="protein sequence ID" value="PWW05415.1"/>
    <property type="molecule type" value="Genomic_DNA"/>
</dbReference>
<dbReference type="Gene3D" id="3.40.50.300">
    <property type="entry name" value="P-loop containing nucleotide triphosphate hydrolases"/>
    <property type="match status" value="1"/>
</dbReference>
<dbReference type="OrthoDB" id="9801472at2"/>
<feature type="binding site" evidence="4">
    <location>
        <begin position="15"/>
        <end position="20"/>
    </location>
    <ligand>
        <name>GTP</name>
        <dbReference type="ChEBI" id="CHEBI:37565"/>
    </ligand>
</feature>
<proteinExistence type="inferred from homology"/>
<dbReference type="HAMAP" id="MF_00849">
    <property type="entry name" value="BipA"/>
    <property type="match status" value="1"/>
</dbReference>
<keyword evidence="4" id="KW-0690">Ribosome biogenesis</keyword>
<dbReference type="InterPro" id="IPR042116">
    <property type="entry name" value="TypA/BipA_C"/>
</dbReference>
<dbReference type="NCBIfam" id="TIGR00231">
    <property type="entry name" value="small_GTP"/>
    <property type="match status" value="1"/>
</dbReference>
<evidence type="ECO:0000259" key="5">
    <source>
        <dbReference type="PROSITE" id="PS51722"/>
    </source>
</evidence>
<dbReference type="Gene3D" id="3.30.70.240">
    <property type="match status" value="1"/>
</dbReference>
<dbReference type="InterPro" id="IPR005225">
    <property type="entry name" value="Small_GTP-bd"/>
</dbReference>
<dbReference type="SUPFAM" id="SSF50447">
    <property type="entry name" value="Translation proteins"/>
    <property type="match status" value="1"/>
</dbReference>
<evidence type="ECO:0000256" key="2">
    <source>
        <dbReference type="ARBA" id="ARBA00023134"/>
    </source>
</evidence>
<accession>A0A317PTX8</accession>
<keyword evidence="4" id="KW-0699">rRNA-binding</keyword>
<keyword evidence="4" id="KW-0378">Hydrolase</keyword>
<dbReference type="GO" id="GO:0043022">
    <property type="term" value="F:ribosome binding"/>
    <property type="evidence" value="ECO:0007669"/>
    <property type="project" value="UniProtKB-UniRule"/>
</dbReference>
<reference evidence="6 7" key="1">
    <citation type="submission" date="2018-05" db="EMBL/GenBank/DDBJ databases">
        <title>Genomic Encyclopedia of Type Strains, Phase IV (KMG-IV): sequencing the most valuable type-strain genomes for metagenomic binning, comparative biology and taxonomic classification.</title>
        <authorList>
            <person name="Goeker M."/>
        </authorList>
    </citation>
    <scope>NUCLEOTIDE SEQUENCE [LARGE SCALE GENOMIC DNA]</scope>
    <source>
        <strain evidence="6 7">DSM 19579</strain>
    </source>
</reference>
<dbReference type="GO" id="GO:0009409">
    <property type="term" value="P:response to cold"/>
    <property type="evidence" value="ECO:0007669"/>
    <property type="project" value="UniProtKB-ARBA"/>
</dbReference>
<keyword evidence="7" id="KW-1185">Reference proteome</keyword>
<dbReference type="InterPro" id="IPR031157">
    <property type="entry name" value="G_TR_CS"/>
</dbReference>
<keyword evidence="4" id="KW-0820">tRNA-binding</keyword>
<dbReference type="InterPro" id="IPR006298">
    <property type="entry name" value="BipA"/>
</dbReference>
<keyword evidence="4" id="KW-0694">RNA-binding</keyword>
<gene>
    <name evidence="4" type="primary">bipA</name>
    <name evidence="6" type="ORF">DES37_113118</name>
</gene>
<evidence type="ECO:0000256" key="3">
    <source>
        <dbReference type="ARBA" id="ARBA00048548"/>
    </source>
</evidence>
<evidence type="ECO:0000256" key="4">
    <source>
        <dbReference type="HAMAP-Rule" id="MF_00849"/>
    </source>
</evidence>
<dbReference type="InterPro" id="IPR004161">
    <property type="entry name" value="EFTu-like_2"/>
</dbReference>
<dbReference type="FunFam" id="3.30.70.870:FF:000003">
    <property type="entry name" value="GTP-binding protein TypA"/>
    <property type="match status" value="1"/>
</dbReference>
<dbReference type="InterPro" id="IPR035651">
    <property type="entry name" value="BipA_V"/>
</dbReference>
<dbReference type="Gene3D" id="3.30.70.870">
    <property type="entry name" value="Elongation Factor G (Translational Gtpase), domain 3"/>
    <property type="match status" value="1"/>
</dbReference>
<comment type="subcellular location">
    <subcellularLocation>
        <location evidence="4">Cytoplasm</location>
    </subcellularLocation>
    <text evidence="4">Binds to ribosomes.</text>
</comment>
<dbReference type="GO" id="GO:0000027">
    <property type="term" value="P:ribosomal large subunit assembly"/>
    <property type="evidence" value="ECO:0007669"/>
    <property type="project" value="UniProtKB-UniRule"/>
</dbReference>
<dbReference type="NCBIfam" id="NF007583">
    <property type="entry name" value="PRK10218.1"/>
    <property type="match status" value="1"/>
</dbReference>
<dbReference type="InterPro" id="IPR047042">
    <property type="entry name" value="BipA_II"/>
</dbReference>
<dbReference type="GO" id="GO:0003924">
    <property type="term" value="F:GTPase activity"/>
    <property type="evidence" value="ECO:0007669"/>
    <property type="project" value="UniProtKB-UniRule"/>
</dbReference>
<sequence length="606" mass="67225">MIENLRNIAIIAHVDHGKTTLVDKLLQQSGTFGERNELTERVMDSNDLEKERGITILAKNTAINWRDYRINIVDTPGHADFGGEVERVMSMVDSVLLLVDAMDGPMPQTRFVTQKAFAYGLKPIVVINKVDRPGARPDWVVDQVFDLFVNLGATDEQLDFPIVYASALNGIAGLDHEDMAEDMTPLFEAIVKHVAPPSVDLNGPFQMQISQLDYNNYVGVIGIGRIKRGVVKPNQQVTIIDSEGKRRNGKVGQVLGHMGLQRIESASAEAGDIIAITGLGDLNISDTICDPNNVEALPALTVDEPTVTMFFCVNTSPFCGKEGKFVTSRQILDRLKKELVHNVALRVEETPDPDAFRVSGRGELHLSVLIENMRREGFELAVSRPKVIFREIDGRTQEPFEQVTLDIEEQHQGSVMEALGLRKGDMRDMMPDGKGRVRLDYIIPSRGLIGFRTEFMTMTSGTGLLYASFSHYDDLRPGEIGQRQNGVLISNGQGKAVAYALYSLQDRGKLFLGHGAEVYEGQIIGIHSRSNDLTVNCLTGKKLTNMRASGTDEATTLSPPVKMTLEQALEFIDDDELVEVTPTSVRLRKRHLTENDRRRATRGPKE</sequence>
<dbReference type="InterPro" id="IPR047043">
    <property type="entry name" value="BipA_III"/>
</dbReference>
<dbReference type="PRINTS" id="PR00315">
    <property type="entry name" value="ELONGATNFCT"/>
</dbReference>
<keyword evidence="4" id="KW-0963">Cytoplasm</keyword>
<dbReference type="CDD" id="cd03691">
    <property type="entry name" value="BipA_TypA_II"/>
    <property type="match status" value="1"/>
</dbReference>
<dbReference type="Gene3D" id="2.40.50.250">
    <property type="entry name" value="bipa protein"/>
    <property type="match status" value="1"/>
</dbReference>
<comment type="catalytic activity">
    <reaction evidence="3 4">
        <text>GTP + H2O = GDP + phosphate + H(+)</text>
        <dbReference type="Rhea" id="RHEA:19669"/>
        <dbReference type="ChEBI" id="CHEBI:15377"/>
        <dbReference type="ChEBI" id="CHEBI:15378"/>
        <dbReference type="ChEBI" id="CHEBI:37565"/>
        <dbReference type="ChEBI" id="CHEBI:43474"/>
        <dbReference type="ChEBI" id="CHEBI:58189"/>
    </reaction>
</comment>
<dbReference type="Pfam" id="PF00009">
    <property type="entry name" value="GTP_EFTU"/>
    <property type="match status" value="1"/>
</dbReference>
<keyword evidence="2 4" id="KW-0342">GTP-binding</keyword>
<dbReference type="CDD" id="cd16263">
    <property type="entry name" value="BipA_III"/>
    <property type="match status" value="1"/>
</dbReference>
<dbReference type="Pfam" id="PF03144">
    <property type="entry name" value="GTP_EFTU_D2"/>
    <property type="match status" value="1"/>
</dbReference>
<dbReference type="GO" id="GO:0019843">
    <property type="term" value="F:rRNA binding"/>
    <property type="evidence" value="ECO:0007669"/>
    <property type="project" value="UniProtKB-KW"/>
</dbReference>
<dbReference type="NCBIfam" id="TIGR01394">
    <property type="entry name" value="TypA_BipA"/>
    <property type="match status" value="1"/>
</dbReference>
<dbReference type="FunFam" id="2.40.30.10:FF:000016">
    <property type="entry name" value="GTP-binding protein TypA"/>
    <property type="match status" value="1"/>
</dbReference>
<name>A0A317PTX8_9ENTR</name>
<dbReference type="FunFam" id="3.40.50.300:FF:000055">
    <property type="entry name" value="GTP-binding protein TypA"/>
    <property type="match status" value="1"/>
</dbReference>
<dbReference type="InterPro" id="IPR027417">
    <property type="entry name" value="P-loop_NTPase"/>
</dbReference>
<keyword evidence="1 4" id="KW-0547">Nucleotide-binding</keyword>
<feature type="binding site" evidence="4">
    <location>
        <begin position="128"/>
        <end position="131"/>
    </location>
    <ligand>
        <name>GTP</name>
        <dbReference type="ChEBI" id="CHEBI:37565"/>
    </ligand>
</feature>
<dbReference type="Gene3D" id="2.40.30.10">
    <property type="entry name" value="Translation factors"/>
    <property type="match status" value="1"/>
</dbReference>
<dbReference type="GO" id="GO:0097216">
    <property type="term" value="F:guanosine tetraphosphate binding"/>
    <property type="evidence" value="ECO:0007669"/>
    <property type="project" value="UniProtKB-ARBA"/>
</dbReference>
<feature type="domain" description="Tr-type G" evidence="5">
    <location>
        <begin position="3"/>
        <end position="198"/>
    </location>
</feature>
<dbReference type="GO" id="GO:0005829">
    <property type="term" value="C:cytosol"/>
    <property type="evidence" value="ECO:0007669"/>
    <property type="project" value="TreeGrafter"/>
</dbReference>
<dbReference type="InterPro" id="IPR035647">
    <property type="entry name" value="EFG_III/V"/>
</dbReference>
<dbReference type="GO" id="GO:0010467">
    <property type="term" value="P:gene expression"/>
    <property type="evidence" value="ECO:0007669"/>
    <property type="project" value="UniProtKB-ARBA"/>
</dbReference>
<protein>
    <recommendedName>
        <fullName evidence="4">Large ribosomal subunit assembly factor BipA</fullName>
        <ecNumber evidence="4">3.6.5.-</ecNumber>
    </recommendedName>
    <alternativeName>
        <fullName evidence="4">GTP-binding protein BipA</fullName>
    </alternativeName>
</protein>
<dbReference type="FunFam" id="2.40.50.250:FF:000001">
    <property type="entry name" value="GTP-binding protein TypA"/>
    <property type="match status" value="1"/>
</dbReference>
<evidence type="ECO:0000313" key="6">
    <source>
        <dbReference type="EMBL" id="PWW05415.1"/>
    </source>
</evidence>
<dbReference type="GO" id="GO:0005525">
    <property type="term" value="F:GTP binding"/>
    <property type="evidence" value="ECO:0007669"/>
    <property type="project" value="UniProtKB-UniRule"/>
</dbReference>
<dbReference type="SUPFAM" id="SSF54980">
    <property type="entry name" value="EF-G C-terminal domain-like"/>
    <property type="match status" value="2"/>
</dbReference>
<evidence type="ECO:0000313" key="7">
    <source>
        <dbReference type="Proteomes" id="UP000246744"/>
    </source>
</evidence>
<organism evidence="6 7">
    <name type="scientific">Mangrovibacter plantisponsor</name>
    <dbReference type="NCBI Taxonomy" id="451513"/>
    <lineage>
        <taxon>Bacteria</taxon>
        <taxon>Pseudomonadati</taxon>
        <taxon>Pseudomonadota</taxon>
        <taxon>Gammaproteobacteria</taxon>
        <taxon>Enterobacterales</taxon>
        <taxon>Enterobacteriaceae</taxon>
        <taxon>Mangrovibacter</taxon>
    </lineage>
</organism>
<comment type="function">
    <text evidence="4">A 50S ribosomal subunit assembly protein with GTPase activity, required for 50S subunit assembly at low temperatures, may also play a role in translation. Binds GTP and analogs. Binds the 70S ribosome between the 30S and 50S subunits, in a similar position as ribosome-bound EF-G; it contacts a number of ribosomal proteins, both rRNAs and the A-site tRNA.</text>
</comment>
<dbReference type="Proteomes" id="UP000246744">
    <property type="component" value="Unassembled WGS sequence"/>
</dbReference>
<dbReference type="CDD" id="cd01891">
    <property type="entry name" value="TypA_BipA"/>
    <property type="match status" value="1"/>
</dbReference>
<dbReference type="SUPFAM" id="SSF52540">
    <property type="entry name" value="P-loop containing nucleoside triphosphate hydrolases"/>
    <property type="match status" value="1"/>
</dbReference>
<evidence type="ECO:0000256" key="1">
    <source>
        <dbReference type="ARBA" id="ARBA00022741"/>
    </source>
</evidence>
<dbReference type="GO" id="GO:0000049">
    <property type="term" value="F:tRNA binding"/>
    <property type="evidence" value="ECO:0007669"/>
    <property type="project" value="UniProtKB-KW"/>
</dbReference>
<dbReference type="PROSITE" id="PS00301">
    <property type="entry name" value="G_TR_1"/>
    <property type="match status" value="1"/>
</dbReference>
<comment type="caution">
    <text evidence="6">The sequence shown here is derived from an EMBL/GenBank/DDBJ whole genome shotgun (WGS) entry which is preliminary data.</text>
</comment>
<dbReference type="Pfam" id="PF21018">
    <property type="entry name" value="BipA_C"/>
    <property type="match status" value="1"/>
</dbReference>
<comment type="similarity">
    <text evidence="4">Belongs to the TRAFAC class translation factor GTPase superfamily. Classic translation factor GTPase family. BipA subfamily.</text>
</comment>
<dbReference type="FunFam" id="3.30.70.240:FF:000002">
    <property type="entry name" value="GTP-binding protein TypA"/>
    <property type="match status" value="1"/>
</dbReference>
<dbReference type="PANTHER" id="PTHR42908:SF8">
    <property type="entry name" value="TR-TYPE G DOMAIN-CONTAINING PROTEIN"/>
    <property type="match status" value="1"/>
</dbReference>
<dbReference type="InterPro" id="IPR000640">
    <property type="entry name" value="EFG_V-like"/>
</dbReference>
<dbReference type="GO" id="GO:1990904">
    <property type="term" value="C:ribonucleoprotein complex"/>
    <property type="evidence" value="ECO:0007669"/>
    <property type="project" value="TreeGrafter"/>
</dbReference>
<dbReference type="InterPro" id="IPR048876">
    <property type="entry name" value="BipA_C"/>
</dbReference>
<dbReference type="RefSeq" id="WP_036115621.1">
    <property type="nucleotide sequence ID" value="NZ_QGTS01000013.1"/>
</dbReference>
<comment type="subunit">
    <text evidence="4">Monomer.</text>
</comment>
<dbReference type="PANTHER" id="PTHR42908">
    <property type="entry name" value="TRANSLATION ELONGATION FACTOR-RELATED"/>
    <property type="match status" value="1"/>
</dbReference>
<dbReference type="PROSITE" id="PS51722">
    <property type="entry name" value="G_TR_2"/>
    <property type="match status" value="1"/>
</dbReference>
<dbReference type="InterPro" id="IPR009000">
    <property type="entry name" value="Transl_B-barrel_sf"/>
</dbReference>
<dbReference type="CDD" id="cd03710">
    <property type="entry name" value="BipA_TypA_C"/>
    <property type="match status" value="1"/>
</dbReference>
<dbReference type="InterPro" id="IPR047041">
    <property type="entry name" value="BipA_GTP-bd_dom"/>
</dbReference>
<dbReference type="InterPro" id="IPR000795">
    <property type="entry name" value="T_Tr_GTP-bd_dom"/>
</dbReference>
<dbReference type="Pfam" id="PF00679">
    <property type="entry name" value="EFG_C"/>
    <property type="match status" value="1"/>
</dbReference>